<feature type="compositionally biased region" description="Polar residues" evidence="2">
    <location>
        <begin position="220"/>
        <end position="235"/>
    </location>
</feature>
<name>A0ABP8QJ44_9GAMM</name>
<dbReference type="Proteomes" id="UP001501321">
    <property type="component" value="Unassembled WGS sequence"/>
</dbReference>
<dbReference type="EMBL" id="BAABFC010000029">
    <property type="protein sequence ID" value="GAA4504322.1"/>
    <property type="molecule type" value="Genomic_DNA"/>
</dbReference>
<accession>A0ABP8QJ44</accession>
<organism evidence="3 4">
    <name type="scientific">Pseudaeromonas paramecii</name>
    <dbReference type="NCBI Taxonomy" id="2138166"/>
    <lineage>
        <taxon>Bacteria</taxon>
        <taxon>Pseudomonadati</taxon>
        <taxon>Pseudomonadota</taxon>
        <taxon>Gammaproteobacteria</taxon>
        <taxon>Aeromonadales</taxon>
        <taxon>Aeromonadaceae</taxon>
        <taxon>Pseudaeromonas</taxon>
    </lineage>
</organism>
<evidence type="ECO:0000256" key="2">
    <source>
        <dbReference type="SAM" id="MobiDB-lite"/>
    </source>
</evidence>
<keyword evidence="4" id="KW-1185">Reference proteome</keyword>
<sequence>MWLEFDNDTGPQVPWHLLLKGYIMKKNEAVTTEDILIKLCNSVTDVLGAASGLDINYSPMVQRIHKTSLKPDLGCFVLFDGAFSGLVVINFTAAAAMEVYQSYLMSMGIPQEELATQHTSDEVGNVMGELMNQILGDFTGKVSQQLQTSISQSQPKMLTLNKQVLISVDTNLDRPQARRVSFYTTRNNIFYLELAMDKTEFIQLHDFQPEVVDPDAILAGNSQPAAQSESKSGDSSEQDDLLASLGL</sequence>
<gene>
    <name evidence="3" type="ORF">GCM10023095_32070</name>
</gene>
<dbReference type="InterPro" id="IPR024513">
    <property type="entry name" value="DUF3334"/>
</dbReference>
<feature type="region of interest" description="Disordered" evidence="2">
    <location>
        <begin position="217"/>
        <end position="247"/>
    </location>
</feature>
<proteinExistence type="predicted"/>
<comment type="caution">
    <text evidence="3">The sequence shown here is derived from an EMBL/GenBank/DDBJ whole genome shotgun (WGS) entry which is preliminary data.</text>
</comment>
<dbReference type="InterPro" id="IPR028976">
    <property type="entry name" value="CheC-like_sf"/>
</dbReference>
<dbReference type="SUPFAM" id="SSF103039">
    <property type="entry name" value="CheC-like"/>
    <property type="match status" value="1"/>
</dbReference>
<evidence type="ECO:0000313" key="4">
    <source>
        <dbReference type="Proteomes" id="UP001501321"/>
    </source>
</evidence>
<dbReference type="Gene3D" id="3.40.1550.10">
    <property type="entry name" value="CheC-like"/>
    <property type="match status" value="1"/>
</dbReference>
<dbReference type="Pfam" id="PF11813">
    <property type="entry name" value="DUF3334"/>
    <property type="match status" value="1"/>
</dbReference>
<keyword evidence="1" id="KW-0145">Chemotaxis</keyword>
<evidence type="ECO:0000256" key="1">
    <source>
        <dbReference type="ARBA" id="ARBA00022500"/>
    </source>
</evidence>
<protein>
    <submittedName>
        <fullName evidence="3">DUF3334 family protein</fullName>
    </submittedName>
</protein>
<evidence type="ECO:0000313" key="3">
    <source>
        <dbReference type="EMBL" id="GAA4504322.1"/>
    </source>
</evidence>
<reference evidence="4" key="1">
    <citation type="journal article" date="2019" name="Int. J. Syst. Evol. Microbiol.">
        <title>The Global Catalogue of Microorganisms (GCM) 10K type strain sequencing project: providing services to taxonomists for standard genome sequencing and annotation.</title>
        <authorList>
            <consortium name="The Broad Institute Genomics Platform"/>
            <consortium name="The Broad Institute Genome Sequencing Center for Infectious Disease"/>
            <person name="Wu L."/>
            <person name="Ma J."/>
        </authorList>
    </citation>
    <scope>NUCLEOTIDE SEQUENCE [LARGE SCALE GENOMIC DNA]</scope>
    <source>
        <strain evidence="4">JCM 32226</strain>
    </source>
</reference>